<dbReference type="Proteomes" id="UP000784880">
    <property type="component" value="Unassembled WGS sequence"/>
</dbReference>
<comment type="caution">
    <text evidence="1">The sequence shown here is derived from an EMBL/GenBank/DDBJ whole genome shotgun (WGS) entry which is preliminary data.</text>
</comment>
<accession>A0ABS6JHN2</accession>
<evidence type="ECO:0000313" key="1">
    <source>
        <dbReference type="EMBL" id="MBU9712734.1"/>
    </source>
</evidence>
<gene>
    <name evidence="1" type="ORF">KS419_13365</name>
</gene>
<evidence type="ECO:0000313" key="2">
    <source>
        <dbReference type="Proteomes" id="UP000784880"/>
    </source>
</evidence>
<reference evidence="1 2" key="1">
    <citation type="submission" date="2021-06" db="EMBL/GenBank/DDBJ databases">
        <title>Bacillus sp. RD4P76, an endophyte from a halophyte.</title>
        <authorList>
            <person name="Sun J.-Q."/>
        </authorList>
    </citation>
    <scope>NUCLEOTIDE SEQUENCE [LARGE SCALE GENOMIC DNA]</scope>
    <source>
        <strain evidence="1 2">CGMCC 1.15917</strain>
    </source>
</reference>
<dbReference type="EMBL" id="JAHQCS010000107">
    <property type="protein sequence ID" value="MBU9712734.1"/>
    <property type="molecule type" value="Genomic_DNA"/>
</dbReference>
<organism evidence="1 2">
    <name type="scientific">Evansella tamaricis</name>
    <dbReference type="NCBI Taxonomy" id="2069301"/>
    <lineage>
        <taxon>Bacteria</taxon>
        <taxon>Bacillati</taxon>
        <taxon>Bacillota</taxon>
        <taxon>Bacilli</taxon>
        <taxon>Bacillales</taxon>
        <taxon>Bacillaceae</taxon>
        <taxon>Evansella</taxon>
    </lineage>
</organism>
<name>A0ABS6JHN2_9BACI</name>
<protein>
    <submittedName>
        <fullName evidence="1">Sporulation protein Cse60</fullName>
    </submittedName>
</protein>
<proteinExistence type="predicted"/>
<dbReference type="RefSeq" id="WP_217066907.1">
    <property type="nucleotide sequence ID" value="NZ_JAHQCS010000107.1"/>
</dbReference>
<keyword evidence="2" id="KW-1185">Reference proteome</keyword>
<sequence>MILRSREMKVKHFDSDDTYIDDDINEWLEANDVDIIDIKFTTTVSEDSVCNDALLIYKERY</sequence>